<dbReference type="PANTHER" id="PTHR10811">
    <property type="entry name" value="FRINGE-RELATED"/>
    <property type="match status" value="1"/>
</dbReference>
<keyword evidence="1" id="KW-0812">Transmembrane</keyword>
<dbReference type="Gene3D" id="3.90.550.50">
    <property type="match status" value="1"/>
</dbReference>
<organism evidence="2 3">
    <name type="scientific">Coffea canephora</name>
    <name type="common">Robusta coffee</name>
    <dbReference type="NCBI Taxonomy" id="49390"/>
    <lineage>
        <taxon>Eukaryota</taxon>
        <taxon>Viridiplantae</taxon>
        <taxon>Streptophyta</taxon>
        <taxon>Embryophyta</taxon>
        <taxon>Tracheophyta</taxon>
        <taxon>Spermatophyta</taxon>
        <taxon>Magnoliopsida</taxon>
        <taxon>eudicotyledons</taxon>
        <taxon>Gunneridae</taxon>
        <taxon>Pentapetalae</taxon>
        <taxon>asterids</taxon>
        <taxon>lamiids</taxon>
        <taxon>Gentianales</taxon>
        <taxon>Rubiaceae</taxon>
        <taxon>Ixoroideae</taxon>
        <taxon>Gardenieae complex</taxon>
        <taxon>Bertiereae - Coffeeae clade</taxon>
        <taxon>Coffeeae</taxon>
        <taxon>Coffea</taxon>
    </lineage>
</organism>
<dbReference type="AlphaFoldDB" id="A0A068UKP3"/>
<protein>
    <submittedName>
        <fullName evidence="2">Uncharacterized protein</fullName>
    </submittedName>
</protein>
<reference evidence="3" key="1">
    <citation type="journal article" date="2014" name="Science">
        <title>The coffee genome provides insight into the convergent evolution of caffeine biosynthesis.</title>
        <authorList>
            <person name="Denoeud F."/>
            <person name="Carretero-Paulet L."/>
            <person name="Dereeper A."/>
            <person name="Droc G."/>
            <person name="Guyot R."/>
            <person name="Pietrella M."/>
            <person name="Zheng C."/>
            <person name="Alberti A."/>
            <person name="Anthony F."/>
            <person name="Aprea G."/>
            <person name="Aury J.M."/>
            <person name="Bento P."/>
            <person name="Bernard M."/>
            <person name="Bocs S."/>
            <person name="Campa C."/>
            <person name="Cenci A."/>
            <person name="Combes M.C."/>
            <person name="Crouzillat D."/>
            <person name="Da Silva C."/>
            <person name="Daddiego L."/>
            <person name="De Bellis F."/>
            <person name="Dussert S."/>
            <person name="Garsmeur O."/>
            <person name="Gayraud T."/>
            <person name="Guignon V."/>
            <person name="Jahn K."/>
            <person name="Jamilloux V."/>
            <person name="Joet T."/>
            <person name="Labadie K."/>
            <person name="Lan T."/>
            <person name="Leclercq J."/>
            <person name="Lepelley M."/>
            <person name="Leroy T."/>
            <person name="Li L.T."/>
            <person name="Librado P."/>
            <person name="Lopez L."/>
            <person name="Munoz A."/>
            <person name="Noel B."/>
            <person name="Pallavicini A."/>
            <person name="Perrotta G."/>
            <person name="Poncet V."/>
            <person name="Pot D."/>
            <person name="Priyono X."/>
            <person name="Rigoreau M."/>
            <person name="Rouard M."/>
            <person name="Rozas J."/>
            <person name="Tranchant-Dubreuil C."/>
            <person name="VanBuren R."/>
            <person name="Zhang Q."/>
            <person name="Andrade A.C."/>
            <person name="Argout X."/>
            <person name="Bertrand B."/>
            <person name="de Kochko A."/>
            <person name="Graziosi G."/>
            <person name="Henry R.J."/>
            <person name="Jayarama X."/>
            <person name="Ming R."/>
            <person name="Nagai C."/>
            <person name="Rounsley S."/>
            <person name="Sankoff D."/>
            <person name="Giuliano G."/>
            <person name="Albert V.A."/>
            <person name="Wincker P."/>
            <person name="Lashermes P."/>
        </authorList>
    </citation>
    <scope>NUCLEOTIDE SEQUENCE [LARGE SCALE GENOMIC DNA]</scope>
    <source>
        <strain evidence="3">cv. DH200-94</strain>
    </source>
</reference>
<keyword evidence="1" id="KW-0472">Membrane</keyword>
<name>A0A068UKP3_COFCA</name>
<sequence>MENTTRNKKLDFPERLFHCSWLMIFCTHSLCHLFNPTYVMFFLINFAAQTSRTIKQKVMLLCKVLSGKICKSLAISGLFLLLMYLYLSSHASNQSSALLSAVQSRWKPSSPNLNSPTKISDIVFGIAGLSKTWGYKRWYVESWWRPNTTRGYLFLDTAPTRHFPWPRSSPPFRVSEDISKYDKYYKHGRPFFIRILRVIEEIFRVESEGARWYVMGDDDTVFLIENLVEVLSRYDHRKYFYIGMPSECVISNFVNSFEMAFGGAGYALSYPLAKAVVKNMDVCIKRYSTAFASDFIMHSCIADLGVPLTRERGFHQIDLHRDISGFLSALPHTPLLTLHHIDAIDPIFPSMNRPESVAHLMKAAKVDQSRLLQQSVCYFKRSNWTFSVSWGYSVQIYEDIIPPSILHKPIATFIPWKKGANPPYMFNARPPSTNPCEAPHALFFGGVEEARANHFVTSYTQRSQRGLGTCSSSGNHSAEFISKIYVLSPMEKLEWDGSRRECCDVVQLAGMNSRGIKLRTCMKDEIVA</sequence>
<dbReference type="InParanoid" id="A0A068UKP3"/>
<dbReference type="InterPro" id="IPR006740">
    <property type="entry name" value="DUF604"/>
</dbReference>
<dbReference type="EMBL" id="HG739120">
    <property type="protein sequence ID" value="CDP09105.1"/>
    <property type="molecule type" value="Genomic_DNA"/>
</dbReference>
<dbReference type="FunFam" id="3.90.550.50:FF:000061">
    <property type="entry name" value="AT4g00300 protein"/>
    <property type="match status" value="1"/>
</dbReference>
<dbReference type="STRING" id="49390.A0A068UKP3"/>
<gene>
    <name evidence="2" type="ORF">GSCOC_T00028302001</name>
</gene>
<feature type="transmembrane region" description="Helical" evidence="1">
    <location>
        <begin position="20"/>
        <end position="48"/>
    </location>
</feature>
<keyword evidence="1" id="KW-1133">Transmembrane helix</keyword>
<feature type="transmembrane region" description="Helical" evidence="1">
    <location>
        <begin position="69"/>
        <end position="87"/>
    </location>
</feature>
<accession>A0A068UKP3</accession>
<dbReference type="OMA" id="PWKKGAN"/>
<dbReference type="PhylomeDB" id="A0A068UKP3"/>
<proteinExistence type="predicted"/>
<dbReference type="Pfam" id="PF04646">
    <property type="entry name" value="DUF604"/>
    <property type="match status" value="1"/>
</dbReference>
<dbReference type="Proteomes" id="UP000295252">
    <property type="component" value="Chromosome I"/>
</dbReference>
<dbReference type="OrthoDB" id="414175at2759"/>
<evidence type="ECO:0000313" key="3">
    <source>
        <dbReference type="Proteomes" id="UP000295252"/>
    </source>
</evidence>
<dbReference type="Gramene" id="CDP09105">
    <property type="protein sequence ID" value="CDP09105"/>
    <property type="gene ID" value="GSCOC_T00028302001"/>
</dbReference>
<keyword evidence="3" id="KW-1185">Reference proteome</keyword>
<evidence type="ECO:0000313" key="2">
    <source>
        <dbReference type="EMBL" id="CDP09105.1"/>
    </source>
</evidence>
<evidence type="ECO:0000256" key="1">
    <source>
        <dbReference type="SAM" id="Phobius"/>
    </source>
</evidence>